<organism evidence="8 9">
    <name type="scientific">Thermomonas fusca</name>
    <dbReference type="NCBI Taxonomy" id="215690"/>
    <lineage>
        <taxon>Bacteria</taxon>
        <taxon>Pseudomonadati</taxon>
        <taxon>Pseudomonadota</taxon>
        <taxon>Gammaproteobacteria</taxon>
        <taxon>Lysobacterales</taxon>
        <taxon>Lysobacteraceae</taxon>
        <taxon>Thermomonas</taxon>
    </lineage>
</organism>
<feature type="transmembrane region" description="Helical" evidence="6">
    <location>
        <begin position="93"/>
        <end position="114"/>
    </location>
</feature>
<evidence type="ECO:0000256" key="4">
    <source>
        <dbReference type="ARBA" id="ARBA00022989"/>
    </source>
</evidence>
<feature type="transmembrane region" description="Helical" evidence="6">
    <location>
        <begin position="29"/>
        <end position="49"/>
    </location>
</feature>
<comment type="caution">
    <text evidence="8">The sequence shown here is derived from an EMBL/GenBank/DDBJ whole genome shotgun (WGS) entry which is preliminary data.</text>
</comment>
<dbReference type="PANTHER" id="PTHR38459:SF1">
    <property type="entry name" value="PROPHAGE BACTOPRENOL-LINKED GLUCOSE TRANSLOCASE HOMOLOG"/>
    <property type="match status" value="1"/>
</dbReference>
<dbReference type="InterPro" id="IPR007267">
    <property type="entry name" value="GtrA_DPMS_TM"/>
</dbReference>
<dbReference type="GO" id="GO:0000271">
    <property type="term" value="P:polysaccharide biosynthetic process"/>
    <property type="evidence" value="ECO:0007669"/>
    <property type="project" value="InterPro"/>
</dbReference>
<feature type="transmembrane region" description="Helical" evidence="6">
    <location>
        <begin position="61"/>
        <end position="81"/>
    </location>
</feature>
<proteinExistence type="inferred from homology"/>
<keyword evidence="4 6" id="KW-1133">Transmembrane helix</keyword>
<evidence type="ECO:0000259" key="7">
    <source>
        <dbReference type="Pfam" id="PF04138"/>
    </source>
</evidence>
<comment type="similarity">
    <text evidence="2">Belongs to the GtrA family.</text>
</comment>
<evidence type="ECO:0000256" key="1">
    <source>
        <dbReference type="ARBA" id="ARBA00004141"/>
    </source>
</evidence>
<dbReference type="Pfam" id="PF04138">
    <property type="entry name" value="GtrA_DPMS_TM"/>
    <property type="match status" value="1"/>
</dbReference>
<keyword evidence="9" id="KW-1185">Reference proteome</keyword>
<reference evidence="8 9" key="1">
    <citation type="submission" date="2019-04" db="EMBL/GenBank/DDBJ databases">
        <authorList>
            <person name="Grouzdev D.S."/>
            <person name="Nazina T.N."/>
        </authorList>
    </citation>
    <scope>NUCLEOTIDE SEQUENCE [LARGE SCALE GENOMIC DNA]</scope>
    <source>
        <strain evidence="8 9">SHC 3-19</strain>
    </source>
</reference>
<keyword evidence="3 6" id="KW-0812">Transmembrane</keyword>
<evidence type="ECO:0000256" key="5">
    <source>
        <dbReference type="ARBA" id="ARBA00023136"/>
    </source>
</evidence>
<feature type="domain" description="GtrA/DPMS transmembrane" evidence="7">
    <location>
        <begin position="1"/>
        <end position="114"/>
    </location>
</feature>
<gene>
    <name evidence="8" type="ORF">E5S66_02640</name>
</gene>
<evidence type="ECO:0000256" key="2">
    <source>
        <dbReference type="ARBA" id="ARBA00009399"/>
    </source>
</evidence>
<evidence type="ECO:0000313" key="8">
    <source>
        <dbReference type="EMBL" id="TLX23266.1"/>
    </source>
</evidence>
<dbReference type="PANTHER" id="PTHR38459">
    <property type="entry name" value="PROPHAGE BACTOPRENOL-LINKED GLUCOSE TRANSLOCASE HOMOLOG"/>
    <property type="match status" value="1"/>
</dbReference>
<dbReference type="EMBL" id="SROY01000001">
    <property type="protein sequence ID" value="TLX23266.1"/>
    <property type="molecule type" value="Genomic_DNA"/>
</dbReference>
<dbReference type="GO" id="GO:0005886">
    <property type="term" value="C:plasma membrane"/>
    <property type="evidence" value="ECO:0007669"/>
    <property type="project" value="TreeGrafter"/>
</dbReference>
<dbReference type="InterPro" id="IPR051401">
    <property type="entry name" value="GtrA_CellWall_Glycosyl"/>
</dbReference>
<evidence type="ECO:0000313" key="9">
    <source>
        <dbReference type="Proteomes" id="UP000308508"/>
    </source>
</evidence>
<dbReference type="Proteomes" id="UP000308508">
    <property type="component" value="Unassembled WGS sequence"/>
</dbReference>
<dbReference type="STRING" id="1123377.GCA_000423885_01458"/>
<evidence type="ECO:0000256" key="3">
    <source>
        <dbReference type="ARBA" id="ARBA00022692"/>
    </source>
</evidence>
<keyword evidence="5 6" id="KW-0472">Membrane</keyword>
<name>A0A5R9PJ63_9GAMM</name>
<sequence length="116" mass="12676">MVGGVALCVDWAAFVWMTWLELGTAPANLGARLLGALVAYSLNGLFTFREEGASKLGWQRMLRYGVLWCGMTVASTAALVMVNRVLGVQVAWLAKPLVELVLAACSFLACKYWVYK</sequence>
<comment type="subcellular location">
    <subcellularLocation>
        <location evidence="1">Membrane</location>
        <topology evidence="1">Multi-pass membrane protein</topology>
    </subcellularLocation>
</comment>
<accession>A0A5R9PJ63</accession>
<evidence type="ECO:0000256" key="6">
    <source>
        <dbReference type="SAM" id="Phobius"/>
    </source>
</evidence>
<dbReference type="AlphaFoldDB" id="A0A5R9PJ63"/>
<protein>
    <submittedName>
        <fullName evidence="8">GtrA family protein</fullName>
    </submittedName>
</protein>